<evidence type="ECO:0000256" key="1">
    <source>
        <dbReference type="SAM" id="MobiDB-lite"/>
    </source>
</evidence>
<feature type="region of interest" description="Disordered" evidence="1">
    <location>
        <begin position="360"/>
        <end position="384"/>
    </location>
</feature>
<dbReference type="AlphaFoldDB" id="A0AAN6XTL4"/>
<organism evidence="2 3">
    <name type="scientific">Triangularia verruculosa</name>
    <dbReference type="NCBI Taxonomy" id="2587418"/>
    <lineage>
        <taxon>Eukaryota</taxon>
        <taxon>Fungi</taxon>
        <taxon>Dikarya</taxon>
        <taxon>Ascomycota</taxon>
        <taxon>Pezizomycotina</taxon>
        <taxon>Sordariomycetes</taxon>
        <taxon>Sordariomycetidae</taxon>
        <taxon>Sordariales</taxon>
        <taxon>Podosporaceae</taxon>
        <taxon>Triangularia</taxon>
    </lineage>
</organism>
<evidence type="ECO:0000313" key="2">
    <source>
        <dbReference type="EMBL" id="KAK4204302.1"/>
    </source>
</evidence>
<reference evidence="2" key="1">
    <citation type="journal article" date="2023" name="Mol. Phylogenet. Evol.">
        <title>Genome-scale phylogeny and comparative genomics of the fungal order Sordariales.</title>
        <authorList>
            <person name="Hensen N."/>
            <person name="Bonometti L."/>
            <person name="Westerberg I."/>
            <person name="Brannstrom I.O."/>
            <person name="Guillou S."/>
            <person name="Cros-Aarteil S."/>
            <person name="Calhoun S."/>
            <person name="Haridas S."/>
            <person name="Kuo A."/>
            <person name="Mondo S."/>
            <person name="Pangilinan J."/>
            <person name="Riley R."/>
            <person name="LaButti K."/>
            <person name="Andreopoulos B."/>
            <person name="Lipzen A."/>
            <person name="Chen C."/>
            <person name="Yan M."/>
            <person name="Daum C."/>
            <person name="Ng V."/>
            <person name="Clum A."/>
            <person name="Steindorff A."/>
            <person name="Ohm R.A."/>
            <person name="Martin F."/>
            <person name="Silar P."/>
            <person name="Natvig D.O."/>
            <person name="Lalanne C."/>
            <person name="Gautier V."/>
            <person name="Ament-Velasquez S.L."/>
            <person name="Kruys A."/>
            <person name="Hutchinson M.I."/>
            <person name="Powell A.J."/>
            <person name="Barry K."/>
            <person name="Miller A.N."/>
            <person name="Grigoriev I.V."/>
            <person name="Debuchy R."/>
            <person name="Gladieux P."/>
            <person name="Hiltunen Thoren M."/>
            <person name="Johannesson H."/>
        </authorList>
    </citation>
    <scope>NUCLEOTIDE SEQUENCE</scope>
    <source>
        <strain evidence="2">CBS 315.58</strain>
    </source>
</reference>
<dbReference type="Proteomes" id="UP001303160">
    <property type="component" value="Unassembled WGS sequence"/>
</dbReference>
<feature type="compositionally biased region" description="Basic and acidic residues" evidence="1">
    <location>
        <begin position="363"/>
        <end position="384"/>
    </location>
</feature>
<protein>
    <submittedName>
        <fullName evidence="2">Uncharacterized protein</fullName>
    </submittedName>
</protein>
<gene>
    <name evidence="2" type="ORF">QBC40DRAFT_293050</name>
</gene>
<keyword evidence="3" id="KW-1185">Reference proteome</keyword>
<reference evidence="2" key="2">
    <citation type="submission" date="2023-05" db="EMBL/GenBank/DDBJ databases">
        <authorList>
            <consortium name="Lawrence Berkeley National Laboratory"/>
            <person name="Steindorff A."/>
            <person name="Hensen N."/>
            <person name="Bonometti L."/>
            <person name="Westerberg I."/>
            <person name="Brannstrom I.O."/>
            <person name="Guillou S."/>
            <person name="Cros-Aarteil S."/>
            <person name="Calhoun S."/>
            <person name="Haridas S."/>
            <person name="Kuo A."/>
            <person name="Mondo S."/>
            <person name="Pangilinan J."/>
            <person name="Riley R."/>
            <person name="Labutti K."/>
            <person name="Andreopoulos B."/>
            <person name="Lipzen A."/>
            <person name="Chen C."/>
            <person name="Yanf M."/>
            <person name="Daum C."/>
            <person name="Ng V."/>
            <person name="Clum A."/>
            <person name="Ohm R."/>
            <person name="Martin F."/>
            <person name="Silar P."/>
            <person name="Natvig D."/>
            <person name="Lalanne C."/>
            <person name="Gautier V."/>
            <person name="Ament-Velasquez S.L."/>
            <person name="Kruys A."/>
            <person name="Hutchinson M.I."/>
            <person name="Powell A.J."/>
            <person name="Barry K."/>
            <person name="Miller A.N."/>
            <person name="Grigoriev I.V."/>
            <person name="Debuchy R."/>
            <person name="Gladieux P."/>
            <person name="Thoren M.H."/>
            <person name="Johannesson H."/>
        </authorList>
    </citation>
    <scope>NUCLEOTIDE SEQUENCE</scope>
    <source>
        <strain evidence="2">CBS 315.58</strain>
    </source>
</reference>
<dbReference type="EMBL" id="MU863883">
    <property type="protein sequence ID" value="KAK4204302.1"/>
    <property type="molecule type" value="Genomic_DNA"/>
</dbReference>
<proteinExistence type="predicted"/>
<accession>A0AAN6XTL4</accession>
<comment type="caution">
    <text evidence="2">The sequence shown here is derived from an EMBL/GenBank/DDBJ whole genome shotgun (WGS) entry which is preliminary data.</text>
</comment>
<sequence length="384" mass="44184">MVQHFGVIPVTQMGGIFPAGFHLAQKWGWLRAQHLLLKMDVRKLPIHGLNENHRDILTRAISRLLATDIAKITFAQILDGLPTAEVGDDCSDGELPDGHPLREKHRDLCPGVLDKLSEFRDSFQPESLEIDTGLLHSYQTSSPGSRVFRTRLVELVAIVLHEAAVMLFNLDTSLHKHDGITEWAPPKDDDLYWRYFPNGPFPTLFTHPWYVDYDQYPNSVADMVGYWAEARIFGGVVLFDRRSPNDTADADRHAIYFHPNRALVTYRICRLLEDQKHALLEFLTADTPGENPLPILPTEENTYRIDPEEPLTSTGIYRNIWERKDLPIDGPDGRNRASQDFLNFPTRTDQVAAQRRLRRRRQREAELQASYDRRETEERLDALD</sequence>
<name>A0AAN6XTL4_9PEZI</name>
<evidence type="ECO:0000313" key="3">
    <source>
        <dbReference type="Proteomes" id="UP001303160"/>
    </source>
</evidence>